<keyword evidence="5" id="KW-1185">Reference proteome</keyword>
<evidence type="ECO:0000256" key="2">
    <source>
        <dbReference type="SAM" id="MobiDB-lite"/>
    </source>
</evidence>
<dbReference type="SUPFAM" id="SSF102405">
    <property type="entry name" value="MCP/YpsA-like"/>
    <property type="match status" value="1"/>
</dbReference>
<reference evidence="5" key="1">
    <citation type="journal article" date="2019" name="Int. J. Syst. Evol. Microbiol.">
        <title>The Global Catalogue of Microorganisms (GCM) 10K type strain sequencing project: providing services to taxonomists for standard genome sequencing and annotation.</title>
        <authorList>
            <consortium name="The Broad Institute Genomics Platform"/>
            <consortium name="The Broad Institute Genome Sequencing Center for Infectious Disease"/>
            <person name="Wu L."/>
            <person name="Ma J."/>
        </authorList>
    </citation>
    <scope>NUCLEOTIDE SEQUENCE [LARGE SCALE GENOMIC DNA]</scope>
    <source>
        <strain evidence="5">NBRC 113072</strain>
    </source>
</reference>
<evidence type="ECO:0000313" key="5">
    <source>
        <dbReference type="Proteomes" id="UP001157126"/>
    </source>
</evidence>
<gene>
    <name evidence="4" type="ORF">GCM10025883_22380</name>
</gene>
<dbReference type="PANTHER" id="PTHR43022">
    <property type="entry name" value="PROTEIN SMF"/>
    <property type="match status" value="1"/>
</dbReference>
<dbReference type="EMBL" id="BSUO01000001">
    <property type="protein sequence ID" value="GMA40193.1"/>
    <property type="molecule type" value="Genomic_DNA"/>
</dbReference>
<dbReference type="Gene3D" id="3.40.50.450">
    <property type="match status" value="1"/>
</dbReference>
<dbReference type="Pfam" id="PF02481">
    <property type="entry name" value="DNA_processg_A"/>
    <property type="match status" value="1"/>
</dbReference>
<protein>
    <recommendedName>
        <fullName evidence="3">Smf/DprA SLOG domain-containing protein</fullName>
    </recommendedName>
</protein>
<sequence length="411" mass="43677">MNPSTDREHPMTLPLSPIPRRAEPRPGDHVLRRVVADTDPTRLARVAWSVLAEPGDPVASRLVRELGPVEALEALTIRAESSLDRFRPRLAQLDLDQVLDDAAGCGARLVTPDDREWPAGLDVLDAPPLLLWVRGPLDLAAATRRSVAVVGARAATAYGEHVAADIGAGLADRRVTVVSGGAFGIDAAAHRGVLAVEGQTVAVLAGGVDRPYPAAHHRLLGHIADVGALVSEMPPGSASLKSRFLLRNRLIDLSVGERCVYTHVVAGQTAKCVRDMCRSPGAVRRNGPGVGRRFCWPQALRQPGLAAHRQQVSGWRVEGSACCLASGPRDVRGRSVVVGDDCGADVRLSLSEQLRVVAVLIRIEVPEDEIDESPHVYRGDACDTACGGVDGEVGSRVPGFGCGWVVVEPNR</sequence>
<name>A0ABQ6IQJ8_9MICO</name>
<feature type="region of interest" description="Disordered" evidence="2">
    <location>
        <begin position="1"/>
        <end position="27"/>
    </location>
</feature>
<comment type="similarity">
    <text evidence="1">Belongs to the DprA/Smf family.</text>
</comment>
<evidence type="ECO:0000259" key="3">
    <source>
        <dbReference type="Pfam" id="PF02481"/>
    </source>
</evidence>
<dbReference type="PANTHER" id="PTHR43022:SF1">
    <property type="entry name" value="PROTEIN SMF"/>
    <property type="match status" value="1"/>
</dbReference>
<feature type="compositionally biased region" description="Basic and acidic residues" evidence="2">
    <location>
        <begin position="1"/>
        <end position="10"/>
    </location>
</feature>
<accession>A0ABQ6IQJ8</accession>
<evidence type="ECO:0000256" key="1">
    <source>
        <dbReference type="ARBA" id="ARBA00006525"/>
    </source>
</evidence>
<comment type="caution">
    <text evidence="4">The sequence shown here is derived from an EMBL/GenBank/DDBJ whole genome shotgun (WGS) entry which is preliminary data.</text>
</comment>
<proteinExistence type="inferred from homology"/>
<dbReference type="Proteomes" id="UP001157126">
    <property type="component" value="Unassembled WGS sequence"/>
</dbReference>
<dbReference type="InterPro" id="IPR057666">
    <property type="entry name" value="DrpA_SLOG"/>
</dbReference>
<dbReference type="InterPro" id="IPR003488">
    <property type="entry name" value="DprA"/>
</dbReference>
<feature type="domain" description="Smf/DprA SLOG" evidence="3">
    <location>
        <begin position="109"/>
        <end position="251"/>
    </location>
</feature>
<organism evidence="4 5">
    <name type="scientific">Mobilicoccus caccae</name>
    <dbReference type="NCBI Taxonomy" id="1859295"/>
    <lineage>
        <taxon>Bacteria</taxon>
        <taxon>Bacillati</taxon>
        <taxon>Actinomycetota</taxon>
        <taxon>Actinomycetes</taxon>
        <taxon>Micrococcales</taxon>
        <taxon>Dermatophilaceae</taxon>
        <taxon>Mobilicoccus</taxon>
    </lineage>
</organism>
<evidence type="ECO:0000313" key="4">
    <source>
        <dbReference type="EMBL" id="GMA40193.1"/>
    </source>
</evidence>